<feature type="transmembrane region" description="Helical" evidence="5">
    <location>
        <begin position="118"/>
        <end position="136"/>
    </location>
</feature>
<evidence type="ECO:0000259" key="6">
    <source>
        <dbReference type="Pfam" id="PF06271"/>
    </source>
</evidence>
<comment type="subcellular location">
    <subcellularLocation>
        <location evidence="1">Membrane</location>
        <topology evidence="1">Multi-pass membrane protein</topology>
    </subcellularLocation>
</comment>
<protein>
    <submittedName>
        <fullName evidence="7">RDD</fullName>
    </submittedName>
</protein>
<dbReference type="InterPro" id="IPR010432">
    <property type="entry name" value="RDD"/>
</dbReference>
<dbReference type="GO" id="GO:0016020">
    <property type="term" value="C:membrane"/>
    <property type="evidence" value="ECO:0007669"/>
    <property type="project" value="UniProtKB-SubCell"/>
</dbReference>
<gene>
    <name evidence="7" type="ORF">PL9214640336</name>
</gene>
<name>A0A1J1LS10_9CYAN</name>
<evidence type="ECO:0000256" key="4">
    <source>
        <dbReference type="ARBA" id="ARBA00023136"/>
    </source>
</evidence>
<keyword evidence="2 5" id="KW-0812">Transmembrane</keyword>
<feature type="domain" description="RDD" evidence="6">
    <location>
        <begin position="14"/>
        <end position="148"/>
    </location>
</feature>
<organism evidence="7 8">
    <name type="scientific">Planktothrix tepida PCC 9214</name>
    <dbReference type="NCBI Taxonomy" id="671072"/>
    <lineage>
        <taxon>Bacteria</taxon>
        <taxon>Bacillati</taxon>
        <taxon>Cyanobacteriota</taxon>
        <taxon>Cyanophyceae</taxon>
        <taxon>Oscillatoriophycideae</taxon>
        <taxon>Oscillatoriales</taxon>
        <taxon>Microcoleaceae</taxon>
        <taxon>Planktothrix</taxon>
    </lineage>
</organism>
<dbReference type="OrthoDB" id="462690at2"/>
<feature type="transmembrane region" description="Helical" evidence="5">
    <location>
        <begin position="20"/>
        <end position="53"/>
    </location>
</feature>
<keyword evidence="4 5" id="KW-0472">Membrane</keyword>
<dbReference type="RefSeq" id="WP_072720782.1">
    <property type="nucleotide sequence ID" value="NZ_LN889812.1"/>
</dbReference>
<keyword evidence="8" id="KW-1185">Reference proteome</keyword>
<feature type="transmembrane region" description="Helical" evidence="5">
    <location>
        <begin position="95"/>
        <end position="112"/>
    </location>
</feature>
<dbReference type="EMBL" id="CZDF01000171">
    <property type="protein sequence ID" value="CUR34329.1"/>
    <property type="molecule type" value="Genomic_DNA"/>
</dbReference>
<evidence type="ECO:0000256" key="2">
    <source>
        <dbReference type="ARBA" id="ARBA00022692"/>
    </source>
</evidence>
<evidence type="ECO:0000313" key="8">
    <source>
        <dbReference type="Proteomes" id="UP000184315"/>
    </source>
</evidence>
<sequence length="177" mass="19798">MSSDLIPVPDPKVPMWRRYAALGIDFLLVGLLCFALSANGLTLLFVFMISWLVCRVVVVSKNQGQSLGHWAFDIRVVDSQFYRTPRLLELAKREVVIGLGAFLFLLGLGNLASGNAAILLLMLPIIIDCGAVLFDTSRHPQTVHDRIGHTIVIGSRRGYSLDVKIRYFIDKVKREMK</sequence>
<accession>A0A1J1LS10</accession>
<dbReference type="AlphaFoldDB" id="A0A1J1LS10"/>
<proteinExistence type="predicted"/>
<evidence type="ECO:0000256" key="3">
    <source>
        <dbReference type="ARBA" id="ARBA00022989"/>
    </source>
</evidence>
<evidence type="ECO:0000313" key="7">
    <source>
        <dbReference type="EMBL" id="CUR34329.1"/>
    </source>
</evidence>
<evidence type="ECO:0000256" key="1">
    <source>
        <dbReference type="ARBA" id="ARBA00004141"/>
    </source>
</evidence>
<dbReference type="Pfam" id="PF06271">
    <property type="entry name" value="RDD"/>
    <property type="match status" value="1"/>
</dbReference>
<evidence type="ECO:0000256" key="5">
    <source>
        <dbReference type="SAM" id="Phobius"/>
    </source>
</evidence>
<keyword evidence="3 5" id="KW-1133">Transmembrane helix</keyword>
<dbReference type="STRING" id="671072.PL9214640336"/>
<dbReference type="Proteomes" id="UP000184315">
    <property type="component" value="Unassembled WGS sequence"/>
</dbReference>
<reference evidence="8" key="1">
    <citation type="submission" date="2015-10" db="EMBL/GenBank/DDBJ databases">
        <authorList>
            <person name="Regsiter A."/>
            <person name="william w."/>
        </authorList>
    </citation>
    <scope>NUCLEOTIDE SEQUENCE [LARGE SCALE GENOMIC DNA]</scope>
</reference>